<accession>A0A7C4LMZ8</accession>
<sequence>MREKFSVIWQFPAAARTGNNAGGICSPRFAGLLRCSSRRIWMLGLLGAVCGFASGCELDPEQKLIGRWYNSDMSIRFRPDGGVIFNTPAGRAVGRYYYDGSFRPVSSGHVRENLVLDVVRNGERLRLGFEVEVIAANRLRIYDLNNRVRPGERPDRVSSMVLKRATDDDTKTF</sequence>
<organism evidence="1">
    <name type="scientific">Schlesneria paludicola</name>
    <dbReference type="NCBI Taxonomy" id="360056"/>
    <lineage>
        <taxon>Bacteria</taxon>
        <taxon>Pseudomonadati</taxon>
        <taxon>Planctomycetota</taxon>
        <taxon>Planctomycetia</taxon>
        <taxon>Planctomycetales</taxon>
        <taxon>Planctomycetaceae</taxon>
        <taxon>Schlesneria</taxon>
    </lineage>
</organism>
<evidence type="ECO:0000313" key="1">
    <source>
        <dbReference type="EMBL" id="HGT41142.1"/>
    </source>
</evidence>
<comment type="caution">
    <text evidence="1">The sequence shown here is derived from an EMBL/GenBank/DDBJ whole genome shotgun (WGS) entry which is preliminary data.</text>
</comment>
<gene>
    <name evidence="1" type="ORF">ENS64_17995</name>
</gene>
<name>A0A7C4LMZ8_9PLAN</name>
<dbReference type="EMBL" id="DSVQ01000019">
    <property type="protein sequence ID" value="HGT41142.1"/>
    <property type="molecule type" value="Genomic_DNA"/>
</dbReference>
<dbReference type="AlphaFoldDB" id="A0A7C4LMZ8"/>
<protein>
    <submittedName>
        <fullName evidence="1">Uncharacterized protein</fullName>
    </submittedName>
</protein>
<reference evidence="1" key="1">
    <citation type="journal article" date="2020" name="mSystems">
        <title>Genome- and Community-Level Interaction Insights into Carbon Utilization and Element Cycling Functions of Hydrothermarchaeota in Hydrothermal Sediment.</title>
        <authorList>
            <person name="Zhou Z."/>
            <person name="Liu Y."/>
            <person name="Xu W."/>
            <person name="Pan J."/>
            <person name="Luo Z.H."/>
            <person name="Li M."/>
        </authorList>
    </citation>
    <scope>NUCLEOTIDE SEQUENCE [LARGE SCALE GENOMIC DNA]</scope>
    <source>
        <strain evidence="1">SpSt-508</strain>
    </source>
</reference>
<proteinExistence type="predicted"/>